<protein>
    <recommendedName>
        <fullName evidence="4">F-box domain-containing protein</fullName>
    </recommendedName>
</protein>
<sequence length="421" mass="46650">MSGNHPVASSDPVVSSPQPPRGSDVQTNRGTMAVQAGGRSADIEYLPFPERPPSRPASEDRSGPWNAILSFFGVRKAPPLPKRPPSVELQSGPSKPARQERNQAALVIAPSASDIKPVQPFPFLDLPFELLCEVIARVPPGQRHLFYDGSPLGTTCKAFYAAVSAVSAMPDYRDDDVIARRVVGMRRSTQVQPMLDAIVNAAPGIREWAAATVVLMTAGMPEIARRSQLTTALDRARNHSSLWEFELMRHLAWWIPDTDSELFSLLTIRALQFEPKSEDEYLAKARVLAQLAQRISPNDLAGTVRRWESIYQSVVARPRNEDVLTVTGLRTGFNHLSDIFQCKFSVDSEGMLLCKLIRLYRTVDSLQTKKFMAACNPEELHPRVPPTPLPGTVKPQDPMRALSSFTVRPIPTVHRLPSHIM</sequence>
<accession>A0ABM8XH42</accession>
<dbReference type="EMBL" id="CAJZAH010000004">
    <property type="protein sequence ID" value="CAG9179504.1"/>
    <property type="molecule type" value="Genomic_DNA"/>
</dbReference>
<proteinExistence type="predicted"/>
<reference evidence="2 3" key="1">
    <citation type="submission" date="2021-08" db="EMBL/GenBank/DDBJ databases">
        <authorList>
            <person name="Peeters C."/>
        </authorList>
    </citation>
    <scope>NUCLEOTIDE SEQUENCE [LARGE SCALE GENOMIC DNA]</scope>
    <source>
        <strain evidence="2 3">LMG 21510</strain>
    </source>
</reference>
<dbReference type="Proteomes" id="UP000721236">
    <property type="component" value="Unassembled WGS sequence"/>
</dbReference>
<name>A0ABM8XH42_9BURK</name>
<comment type="caution">
    <text evidence="2">The sequence shown here is derived from an EMBL/GenBank/DDBJ whole genome shotgun (WGS) entry which is preliminary data.</text>
</comment>
<feature type="region of interest" description="Disordered" evidence="1">
    <location>
        <begin position="1"/>
        <end position="63"/>
    </location>
</feature>
<gene>
    <name evidence="2" type="ORF">LMG21510_03797</name>
</gene>
<evidence type="ECO:0000256" key="1">
    <source>
        <dbReference type="SAM" id="MobiDB-lite"/>
    </source>
</evidence>
<evidence type="ECO:0000313" key="2">
    <source>
        <dbReference type="EMBL" id="CAG9179504.1"/>
    </source>
</evidence>
<organism evidence="2 3">
    <name type="scientific">Cupriavidus respiraculi</name>
    <dbReference type="NCBI Taxonomy" id="195930"/>
    <lineage>
        <taxon>Bacteria</taxon>
        <taxon>Pseudomonadati</taxon>
        <taxon>Pseudomonadota</taxon>
        <taxon>Betaproteobacteria</taxon>
        <taxon>Burkholderiales</taxon>
        <taxon>Burkholderiaceae</taxon>
        <taxon>Cupriavidus</taxon>
    </lineage>
</organism>
<evidence type="ECO:0008006" key="4">
    <source>
        <dbReference type="Google" id="ProtNLM"/>
    </source>
</evidence>
<keyword evidence="3" id="KW-1185">Reference proteome</keyword>
<evidence type="ECO:0000313" key="3">
    <source>
        <dbReference type="Proteomes" id="UP000721236"/>
    </source>
</evidence>
<feature type="region of interest" description="Disordered" evidence="1">
    <location>
        <begin position="76"/>
        <end position="101"/>
    </location>
</feature>
<feature type="compositionally biased region" description="Low complexity" evidence="1">
    <location>
        <begin position="1"/>
        <end position="16"/>
    </location>
</feature>